<protein>
    <submittedName>
        <fullName evidence="1">Hydrogenase maturation nickel metallochaperone HypA</fullName>
    </submittedName>
</protein>
<dbReference type="EMBL" id="CP034413">
    <property type="protein sequence ID" value="QCI58835.1"/>
    <property type="molecule type" value="Genomic_DNA"/>
</dbReference>
<evidence type="ECO:0000313" key="2">
    <source>
        <dbReference type="Proteomes" id="UP000298642"/>
    </source>
</evidence>
<dbReference type="KEGG" id="obj:EIO64_06045"/>
<dbReference type="Proteomes" id="UP000298642">
    <property type="component" value="Chromosome"/>
</dbReference>
<evidence type="ECO:0000313" key="1">
    <source>
        <dbReference type="EMBL" id="QCI58835.1"/>
    </source>
</evidence>
<dbReference type="GeneID" id="89521940"/>
<reference evidence="2" key="1">
    <citation type="submission" date="2018-12" db="EMBL/GenBank/DDBJ databases">
        <title>Dusodibacter welbiota gen. nov., sp. nov., isolated from human faeces and emended description of the Oscillibacter genus.</title>
        <authorList>
            <person name="Le Roy T."/>
            <person name="Van der Smissen P."/>
            <person name="Delzenne N."/>
            <person name="Muccioli G."/>
            <person name="Collet J.F."/>
            <person name="Cani P.D."/>
        </authorList>
    </citation>
    <scope>NUCLEOTIDE SEQUENCE [LARGE SCALE GENOMIC DNA]</scope>
    <source>
        <strain evidence="2">J115</strain>
    </source>
</reference>
<dbReference type="AlphaFoldDB" id="A0A4D7AN55"/>
<sequence length="96" mass="10640">MEAKGEISMRMVHCEDCGKRYDYDVDGFCPRCGAFNQPVWVRSGGTAAAAESPAAQQKRTGRLQRELGENLRQAEMAMGRLLKEQSHGRRLPGGDL</sequence>
<keyword evidence="2" id="KW-1185">Reference proteome</keyword>
<gene>
    <name evidence="1" type="ORF">EIO64_06045</name>
</gene>
<proteinExistence type="predicted"/>
<accession>A0A4D7AN55</accession>
<name>A0A4D7AN55_9FIRM</name>
<dbReference type="RefSeq" id="WP_021749638.1">
    <property type="nucleotide sequence ID" value="NZ_CAUWCU010000029.1"/>
</dbReference>
<organism evidence="1 2">
    <name type="scientific">Dysosmobacter welbionis</name>
    <dbReference type="NCBI Taxonomy" id="2093857"/>
    <lineage>
        <taxon>Bacteria</taxon>
        <taxon>Bacillati</taxon>
        <taxon>Bacillota</taxon>
        <taxon>Clostridia</taxon>
        <taxon>Eubacteriales</taxon>
        <taxon>Oscillospiraceae</taxon>
        <taxon>Dysosmobacter</taxon>
    </lineage>
</organism>